<dbReference type="OrthoDB" id="5764104at2"/>
<evidence type="ECO:0000256" key="3">
    <source>
        <dbReference type="ARBA" id="ARBA00022692"/>
    </source>
</evidence>
<evidence type="ECO:0000256" key="4">
    <source>
        <dbReference type="ARBA" id="ARBA00022989"/>
    </source>
</evidence>
<dbReference type="KEGG" id="oai:OLEAN_C11020"/>
<comment type="subcellular location">
    <subcellularLocation>
        <location evidence="1">Membrane</location>
        <topology evidence="1">Multi-pass membrane protein</topology>
    </subcellularLocation>
</comment>
<organism evidence="7 8">
    <name type="scientific">Oleispira antarctica RB-8</name>
    <dbReference type="NCBI Taxonomy" id="698738"/>
    <lineage>
        <taxon>Bacteria</taxon>
        <taxon>Pseudomonadati</taxon>
        <taxon>Pseudomonadota</taxon>
        <taxon>Gammaproteobacteria</taxon>
        <taxon>Oceanospirillales</taxon>
        <taxon>Oceanospirillaceae</taxon>
        <taxon>Oleispira</taxon>
    </lineage>
</organism>
<reference evidence="7 8" key="1">
    <citation type="journal article" date="2013" name="Nat. Commun.">
        <title>Genome sequence and functional genomic analysis of the oil-degrading bacterium Oleispira antarctica.</title>
        <authorList>
            <person name="Kube M."/>
            <person name="Chernikova T.N."/>
            <person name="Al-Ramahi Y."/>
            <person name="Beloqui A."/>
            <person name="Lopez-Cortez N."/>
            <person name="Guazzaroni M.E."/>
            <person name="Heipieper H.J."/>
            <person name="Klages S."/>
            <person name="Kotsyurbenko O.R."/>
            <person name="Langer I."/>
            <person name="Nechitaylo T.Y."/>
            <person name="Lunsdorf H."/>
            <person name="Fernandez M."/>
            <person name="Juarez S."/>
            <person name="Ciordia S."/>
            <person name="Singer A."/>
            <person name="Kagan O."/>
            <person name="Egorova O."/>
            <person name="Petit P.A."/>
            <person name="Stogios P."/>
            <person name="Kim Y."/>
            <person name="Tchigvintsev A."/>
            <person name="Flick R."/>
            <person name="Denaro R."/>
            <person name="Genovese M."/>
            <person name="Albar J.P."/>
            <person name="Reva O.N."/>
            <person name="Martinez-Gomariz M."/>
            <person name="Tran H."/>
            <person name="Ferrer M."/>
            <person name="Savchenko A."/>
            <person name="Yakunin A.F."/>
            <person name="Yakimov M.M."/>
            <person name="Golyshina O.V."/>
            <person name="Reinhardt R."/>
            <person name="Golyshin P.N."/>
        </authorList>
    </citation>
    <scope>NUCLEOTIDE SEQUENCE [LARGE SCALE GENOMIC DNA]</scope>
</reference>
<keyword evidence="3 6" id="KW-0812">Transmembrane</keyword>
<feature type="transmembrane region" description="Helical" evidence="6">
    <location>
        <begin position="101"/>
        <end position="116"/>
    </location>
</feature>
<dbReference type="EMBL" id="FO203512">
    <property type="protein sequence ID" value="CCK75278.1"/>
    <property type="molecule type" value="Genomic_DNA"/>
</dbReference>
<dbReference type="PANTHER" id="PTHR31632">
    <property type="entry name" value="IRON TRANSPORTER FTH1"/>
    <property type="match status" value="1"/>
</dbReference>
<accession>R4YPU0</accession>
<dbReference type="GO" id="GO:0033573">
    <property type="term" value="C:high-affinity iron permease complex"/>
    <property type="evidence" value="ECO:0007669"/>
    <property type="project" value="InterPro"/>
</dbReference>
<dbReference type="GO" id="GO:0015093">
    <property type="term" value="F:ferrous iron transmembrane transporter activity"/>
    <property type="evidence" value="ECO:0007669"/>
    <property type="project" value="TreeGrafter"/>
</dbReference>
<evidence type="ECO:0000256" key="5">
    <source>
        <dbReference type="ARBA" id="ARBA00023136"/>
    </source>
</evidence>
<feature type="transmembrane region" description="Helical" evidence="6">
    <location>
        <begin position="34"/>
        <end position="52"/>
    </location>
</feature>
<evidence type="ECO:0000256" key="6">
    <source>
        <dbReference type="SAM" id="Phobius"/>
    </source>
</evidence>
<feature type="transmembrane region" description="Helical" evidence="6">
    <location>
        <begin position="171"/>
        <end position="193"/>
    </location>
</feature>
<evidence type="ECO:0000313" key="7">
    <source>
        <dbReference type="EMBL" id="CCK75278.1"/>
    </source>
</evidence>
<dbReference type="AlphaFoldDB" id="R4YPU0"/>
<dbReference type="Pfam" id="PF03239">
    <property type="entry name" value="FTR1"/>
    <property type="match status" value="1"/>
</dbReference>
<dbReference type="HOGENOM" id="CLU_077905_1_0_6"/>
<evidence type="ECO:0000313" key="8">
    <source>
        <dbReference type="Proteomes" id="UP000032749"/>
    </source>
</evidence>
<gene>
    <name evidence="7" type="ORF">OLEAN_C11020</name>
</gene>
<dbReference type="InterPro" id="IPR004923">
    <property type="entry name" value="FTR1/Fip1/EfeU"/>
</dbReference>
<proteinExistence type="inferred from homology"/>
<dbReference type="PANTHER" id="PTHR31632:SF2">
    <property type="entry name" value="PLASMA MEMBRANE IRON PERMEASE"/>
    <property type="match status" value="1"/>
</dbReference>
<dbReference type="STRING" id="698738.OLEAN_C11020"/>
<feature type="transmembrane region" description="Helical" evidence="6">
    <location>
        <begin position="72"/>
        <end position="89"/>
    </location>
</feature>
<feature type="transmembrane region" description="Helical" evidence="6">
    <location>
        <begin position="136"/>
        <end position="159"/>
    </location>
</feature>
<name>R4YPU0_OLEAN</name>
<keyword evidence="4 6" id="KW-1133">Transmembrane helix</keyword>
<keyword evidence="5 6" id="KW-0472">Membrane</keyword>
<feature type="transmembrane region" description="Helical" evidence="6">
    <location>
        <begin position="6"/>
        <end position="27"/>
    </location>
</feature>
<sequence>MLLTAIIIVLREVLEAALLISLLASVRRYLDIKFIHFFTALSLGCIGAYVYAENLSSISELFDYTGQEWVNSTMHLGIYLFLGLFTVFLRLNKENMQRLKVWMRLLMLAPVALIVIREGSEVYIYINSFFQTDRPVFPVVVGSIIGSSIGLSIGVLIYYTLLSCSLKIRFLTVKIALSVIACSVLSQAVALLLQADVLYSYPSLWDTSEYLSEESVIGQLLYAMIGYEATPAPQQVIAYAGGLVLIAFGVLLNKYYGYKNNVDC</sequence>
<dbReference type="Proteomes" id="UP000032749">
    <property type="component" value="Chromosome"/>
</dbReference>
<protein>
    <submittedName>
        <fullName evidence="7">Iron permease, FTR1 family protein, putative</fullName>
    </submittedName>
</protein>
<feature type="transmembrane region" description="Helical" evidence="6">
    <location>
        <begin position="236"/>
        <end position="256"/>
    </location>
</feature>
<keyword evidence="8" id="KW-1185">Reference proteome</keyword>
<comment type="similarity">
    <text evidence="2">Belongs to the oxidase-dependent Fe transporter (OFeT) (TC 9.A.10.1) family.</text>
</comment>
<evidence type="ECO:0000256" key="1">
    <source>
        <dbReference type="ARBA" id="ARBA00004141"/>
    </source>
</evidence>
<evidence type="ECO:0000256" key="2">
    <source>
        <dbReference type="ARBA" id="ARBA00008333"/>
    </source>
</evidence>